<reference evidence="3" key="1">
    <citation type="submission" date="2024-06" db="EMBL/GenBank/DDBJ databases">
        <title>Multi-omics analyses provide insights into the biosynthesis of the anticancer antibiotic pleurotin in Hohenbuehelia grisea.</title>
        <authorList>
            <person name="Weaver J.A."/>
            <person name="Alberti F."/>
        </authorList>
    </citation>
    <scope>NUCLEOTIDE SEQUENCE [LARGE SCALE GENOMIC DNA]</scope>
    <source>
        <strain evidence="3">T-177</strain>
    </source>
</reference>
<dbReference type="EMBL" id="JASNQZ010000004">
    <property type="protein sequence ID" value="KAL0958236.1"/>
    <property type="molecule type" value="Genomic_DNA"/>
</dbReference>
<gene>
    <name evidence="2" type="ORF">HGRIS_000392</name>
</gene>
<dbReference type="Proteomes" id="UP001556367">
    <property type="component" value="Unassembled WGS sequence"/>
</dbReference>
<proteinExistence type="predicted"/>
<sequence length="355" mass="38864">MSPNNHDRGSPRKPSSPIRQKNQVLSSMPRAARHAPVARTQPTRRSRRLQGKSTTDVASEPSSPAATIIDEANVEDLQLTPPSTMTPSDFTTPQTPGATPGPRDSFIQRPTVTRAPRPLKRHDARIGNPGIFANGGYKDFVKMFIPDDPNVPPTLDRRTPPDDSQLGSPMTLRAGLQRENTIQWESGREPEPQPPVQGRAARLSRRSPYPEPTPILNRNGRQRLGPGGTELFYTKASPGCPRRLERTVDEWLVPVLDNKGRQVLGPQGTHIYLNSQEASQLSPPTSMEDINVESLAVRAGPNGEMLGPGGTQLLGNDGTQLYWREDSEDQRNNAAISTAASRTRRVGPDGTIILE</sequence>
<feature type="compositionally biased region" description="Basic and acidic residues" evidence="1">
    <location>
        <begin position="1"/>
        <end position="10"/>
    </location>
</feature>
<feature type="compositionally biased region" description="Polar residues" evidence="1">
    <location>
        <begin position="80"/>
        <end position="90"/>
    </location>
</feature>
<organism evidence="2 3">
    <name type="scientific">Hohenbuehelia grisea</name>
    <dbReference type="NCBI Taxonomy" id="104357"/>
    <lineage>
        <taxon>Eukaryota</taxon>
        <taxon>Fungi</taxon>
        <taxon>Dikarya</taxon>
        <taxon>Basidiomycota</taxon>
        <taxon>Agaricomycotina</taxon>
        <taxon>Agaricomycetes</taxon>
        <taxon>Agaricomycetidae</taxon>
        <taxon>Agaricales</taxon>
        <taxon>Pleurotineae</taxon>
        <taxon>Pleurotaceae</taxon>
        <taxon>Hohenbuehelia</taxon>
    </lineage>
</organism>
<protein>
    <submittedName>
        <fullName evidence="2">Uncharacterized protein</fullName>
    </submittedName>
</protein>
<name>A0ABR3JRP9_9AGAR</name>
<feature type="compositionally biased region" description="Low complexity" evidence="1">
    <location>
        <begin position="91"/>
        <end position="102"/>
    </location>
</feature>
<keyword evidence="3" id="KW-1185">Reference proteome</keyword>
<feature type="region of interest" description="Disordered" evidence="1">
    <location>
        <begin position="1"/>
        <end position="169"/>
    </location>
</feature>
<feature type="compositionally biased region" description="Polar residues" evidence="1">
    <location>
        <begin position="51"/>
        <end position="65"/>
    </location>
</feature>
<feature type="region of interest" description="Disordered" evidence="1">
    <location>
        <begin position="184"/>
        <end position="225"/>
    </location>
</feature>
<evidence type="ECO:0000313" key="3">
    <source>
        <dbReference type="Proteomes" id="UP001556367"/>
    </source>
</evidence>
<feature type="compositionally biased region" description="Polar residues" evidence="1">
    <location>
        <begin position="17"/>
        <end position="26"/>
    </location>
</feature>
<feature type="region of interest" description="Disordered" evidence="1">
    <location>
        <begin position="329"/>
        <end position="355"/>
    </location>
</feature>
<evidence type="ECO:0000313" key="2">
    <source>
        <dbReference type="EMBL" id="KAL0958236.1"/>
    </source>
</evidence>
<comment type="caution">
    <text evidence="2">The sequence shown here is derived from an EMBL/GenBank/DDBJ whole genome shotgun (WGS) entry which is preliminary data.</text>
</comment>
<accession>A0ABR3JRP9</accession>
<evidence type="ECO:0000256" key="1">
    <source>
        <dbReference type="SAM" id="MobiDB-lite"/>
    </source>
</evidence>
<feature type="compositionally biased region" description="Low complexity" evidence="1">
    <location>
        <begin position="332"/>
        <end position="341"/>
    </location>
</feature>